<gene>
    <name evidence="2" type="ORF">MATL_G00068700</name>
</gene>
<reference evidence="2" key="1">
    <citation type="submission" date="2021-01" db="EMBL/GenBank/DDBJ databases">
        <authorList>
            <person name="Zahm M."/>
            <person name="Roques C."/>
            <person name="Cabau C."/>
            <person name="Klopp C."/>
            <person name="Donnadieu C."/>
            <person name="Jouanno E."/>
            <person name="Lampietro C."/>
            <person name="Louis A."/>
            <person name="Herpin A."/>
            <person name="Echchiki A."/>
            <person name="Berthelot C."/>
            <person name="Parey E."/>
            <person name="Roest-Crollius H."/>
            <person name="Braasch I."/>
            <person name="Postlethwait J."/>
            <person name="Bobe J."/>
            <person name="Montfort J."/>
            <person name="Bouchez O."/>
            <person name="Begum T."/>
            <person name="Mejri S."/>
            <person name="Adams A."/>
            <person name="Chen W.-J."/>
            <person name="Guiguen Y."/>
        </authorList>
    </citation>
    <scope>NUCLEOTIDE SEQUENCE</scope>
    <source>
        <strain evidence="2">YG-15Mar2019-1</strain>
        <tissue evidence="2">Brain</tissue>
    </source>
</reference>
<dbReference type="Proteomes" id="UP001046870">
    <property type="component" value="Chromosome 5"/>
</dbReference>
<dbReference type="InterPro" id="IPR027805">
    <property type="entry name" value="Transposase_HTH_dom"/>
</dbReference>
<evidence type="ECO:0000313" key="2">
    <source>
        <dbReference type="EMBL" id="KAG7477355.1"/>
    </source>
</evidence>
<dbReference type="EMBL" id="JAFDVH010000005">
    <property type="protein sequence ID" value="KAG7477355.1"/>
    <property type="molecule type" value="Genomic_DNA"/>
</dbReference>
<organism evidence="2 3">
    <name type="scientific">Megalops atlanticus</name>
    <name type="common">Tarpon</name>
    <name type="synonym">Clupea gigantea</name>
    <dbReference type="NCBI Taxonomy" id="7932"/>
    <lineage>
        <taxon>Eukaryota</taxon>
        <taxon>Metazoa</taxon>
        <taxon>Chordata</taxon>
        <taxon>Craniata</taxon>
        <taxon>Vertebrata</taxon>
        <taxon>Euteleostomi</taxon>
        <taxon>Actinopterygii</taxon>
        <taxon>Neopterygii</taxon>
        <taxon>Teleostei</taxon>
        <taxon>Elopiformes</taxon>
        <taxon>Megalopidae</taxon>
        <taxon>Megalops</taxon>
    </lineage>
</organism>
<proteinExistence type="predicted"/>
<sequence>MLSRFGLQRFAGSVKDICFYTRFATYNHLMAFWQLVEPATQKMIRVTSSKVNRETGLTRVLPTIDEFFLFMMHLALGLKQKDLAHRFHVHQTTVSCIITTWANFLYFLLGVY</sequence>
<keyword evidence="3" id="KW-1185">Reference proteome</keyword>
<dbReference type="OrthoDB" id="10020990at2759"/>
<name>A0A9D3Q3Y1_MEGAT</name>
<comment type="caution">
    <text evidence="2">The sequence shown here is derived from an EMBL/GenBank/DDBJ whole genome shotgun (WGS) entry which is preliminary data.</text>
</comment>
<dbReference type="Pfam" id="PF13613">
    <property type="entry name" value="HTH_Tnp_4"/>
    <property type="match status" value="1"/>
</dbReference>
<dbReference type="AlphaFoldDB" id="A0A9D3Q3Y1"/>
<feature type="domain" description="Transposase Helix-turn-helix" evidence="1">
    <location>
        <begin position="61"/>
        <end position="109"/>
    </location>
</feature>
<dbReference type="PANTHER" id="PTHR23080:SF133">
    <property type="entry name" value="SI:CH211-262I1.5-RELATED"/>
    <property type="match status" value="1"/>
</dbReference>
<evidence type="ECO:0000313" key="3">
    <source>
        <dbReference type="Proteomes" id="UP001046870"/>
    </source>
</evidence>
<protein>
    <recommendedName>
        <fullName evidence="1">Transposase Helix-turn-helix domain-containing protein</fullName>
    </recommendedName>
</protein>
<accession>A0A9D3Q3Y1</accession>
<evidence type="ECO:0000259" key="1">
    <source>
        <dbReference type="Pfam" id="PF13613"/>
    </source>
</evidence>
<dbReference type="PANTHER" id="PTHR23080">
    <property type="entry name" value="THAP DOMAIN PROTEIN"/>
    <property type="match status" value="1"/>
</dbReference>